<gene>
    <name evidence="2" type="ORF">EZ437_15975</name>
</gene>
<dbReference type="Pfam" id="PF08818">
    <property type="entry name" value="DUF1801"/>
    <property type="match status" value="1"/>
</dbReference>
<dbReference type="InterPro" id="IPR014922">
    <property type="entry name" value="YdhG-like"/>
</dbReference>
<dbReference type="RefSeq" id="WP_131597064.1">
    <property type="nucleotide sequence ID" value="NZ_SJSL01000004.1"/>
</dbReference>
<evidence type="ECO:0000313" key="3">
    <source>
        <dbReference type="Proteomes" id="UP000293347"/>
    </source>
</evidence>
<proteinExistence type="predicted"/>
<feature type="domain" description="YdhG-like" evidence="1">
    <location>
        <begin position="32"/>
        <end position="129"/>
    </location>
</feature>
<dbReference type="AlphaFoldDB" id="A0A4R0NJ16"/>
<accession>A0A4R0NJ16</accession>
<dbReference type="Gene3D" id="3.90.1150.200">
    <property type="match status" value="1"/>
</dbReference>
<comment type="caution">
    <text evidence="2">The sequence shown here is derived from an EMBL/GenBank/DDBJ whole genome shotgun (WGS) entry which is preliminary data.</text>
</comment>
<keyword evidence="3" id="KW-1185">Reference proteome</keyword>
<organism evidence="2 3">
    <name type="scientific">Pedobacter psychroterrae</name>
    <dbReference type="NCBI Taxonomy" id="2530453"/>
    <lineage>
        <taxon>Bacteria</taxon>
        <taxon>Pseudomonadati</taxon>
        <taxon>Bacteroidota</taxon>
        <taxon>Sphingobacteriia</taxon>
        <taxon>Sphingobacteriales</taxon>
        <taxon>Sphingobacteriaceae</taxon>
        <taxon>Pedobacter</taxon>
    </lineage>
</organism>
<protein>
    <submittedName>
        <fullName evidence="2">DUF1801 domain-containing protein</fullName>
    </submittedName>
</protein>
<sequence>MAKNKTFETVESVADFLDQLGDEAKKNDGLVICDLMAEATGHAAKMWGPSIIGFGRMHYKYESGHEGDAPLIGFSPRKNAISLYLASDFEGKEALLANFGKYKPGKSCIYVNKLKDINIDVLKGLIKASLNHTIRTNQVC</sequence>
<dbReference type="EMBL" id="SJSL01000004">
    <property type="protein sequence ID" value="TCD00209.1"/>
    <property type="molecule type" value="Genomic_DNA"/>
</dbReference>
<dbReference type="OrthoDB" id="5951444at2"/>
<dbReference type="Proteomes" id="UP000293347">
    <property type="component" value="Unassembled WGS sequence"/>
</dbReference>
<reference evidence="2 3" key="1">
    <citation type="submission" date="2019-02" db="EMBL/GenBank/DDBJ databases">
        <title>Pedobacter sp. RP-1-14 sp. nov., isolated from Arctic soil.</title>
        <authorList>
            <person name="Dahal R.H."/>
        </authorList>
    </citation>
    <scope>NUCLEOTIDE SEQUENCE [LARGE SCALE GENOMIC DNA]</scope>
    <source>
        <strain evidence="2 3">RP-1-14</strain>
    </source>
</reference>
<name>A0A4R0NJ16_9SPHI</name>
<dbReference type="SUPFAM" id="SSF159888">
    <property type="entry name" value="YdhG-like"/>
    <property type="match status" value="1"/>
</dbReference>
<evidence type="ECO:0000259" key="1">
    <source>
        <dbReference type="Pfam" id="PF08818"/>
    </source>
</evidence>
<evidence type="ECO:0000313" key="2">
    <source>
        <dbReference type="EMBL" id="TCD00209.1"/>
    </source>
</evidence>